<comment type="similarity">
    <text evidence="1 4">Belongs to the glycosyl hydrolase 26 family.</text>
</comment>
<dbReference type="Gene3D" id="2.60.120.430">
    <property type="entry name" value="Galactose-binding lectin"/>
    <property type="match status" value="1"/>
</dbReference>
<dbReference type="Gene3D" id="2.60.40.10">
    <property type="entry name" value="Immunoglobulins"/>
    <property type="match status" value="1"/>
</dbReference>
<feature type="transmembrane region" description="Helical" evidence="6">
    <location>
        <begin position="808"/>
        <end position="827"/>
    </location>
</feature>
<dbReference type="InterPro" id="IPR017853">
    <property type="entry name" value="GH"/>
</dbReference>
<feature type="region of interest" description="Disordered" evidence="5">
    <location>
        <begin position="697"/>
        <end position="801"/>
    </location>
</feature>
<dbReference type="Pfam" id="PF02156">
    <property type="entry name" value="Glyco_hydro_26"/>
    <property type="match status" value="1"/>
</dbReference>
<dbReference type="PANTHER" id="PTHR40079">
    <property type="entry name" value="MANNAN ENDO-1,4-BETA-MANNOSIDASE E-RELATED"/>
    <property type="match status" value="1"/>
</dbReference>
<dbReference type="GO" id="GO:0006080">
    <property type="term" value="P:substituted mannan metabolic process"/>
    <property type="evidence" value="ECO:0007669"/>
    <property type="project" value="InterPro"/>
</dbReference>
<dbReference type="Pfam" id="PF03425">
    <property type="entry name" value="CBM_11"/>
    <property type="match status" value="1"/>
</dbReference>
<feature type="active site" description="Proton donor" evidence="4">
    <location>
        <position position="233"/>
    </location>
</feature>
<dbReference type="InterPro" id="IPR000805">
    <property type="entry name" value="Glyco_hydro_26"/>
</dbReference>
<organism evidence="8 9">
    <name type="scientific">Bifidobacterium vansinderenii</name>
    <dbReference type="NCBI Taxonomy" id="1984871"/>
    <lineage>
        <taxon>Bacteria</taxon>
        <taxon>Bacillati</taxon>
        <taxon>Actinomycetota</taxon>
        <taxon>Actinomycetes</taxon>
        <taxon>Bifidobacteriales</taxon>
        <taxon>Bifidobacteriaceae</taxon>
        <taxon>Bifidobacterium</taxon>
    </lineage>
</organism>
<dbReference type="GO" id="GO:0008810">
    <property type="term" value="F:cellulase activity"/>
    <property type="evidence" value="ECO:0007669"/>
    <property type="project" value="InterPro"/>
</dbReference>
<protein>
    <submittedName>
        <fullName evidence="8">Mannan endo-1,4-beta-mannosidase</fullName>
    </submittedName>
</protein>
<keyword evidence="6" id="KW-1133">Transmembrane helix</keyword>
<dbReference type="PANTHER" id="PTHR40079:SF4">
    <property type="entry name" value="GH26 DOMAIN-CONTAINING PROTEIN-RELATED"/>
    <property type="match status" value="1"/>
</dbReference>
<dbReference type="InterPro" id="IPR008979">
    <property type="entry name" value="Galactose-bd-like_sf"/>
</dbReference>
<dbReference type="GO" id="GO:0016985">
    <property type="term" value="F:mannan endo-1,4-beta-mannosidase activity"/>
    <property type="evidence" value="ECO:0007669"/>
    <property type="project" value="InterPro"/>
</dbReference>
<dbReference type="InterPro" id="IPR005087">
    <property type="entry name" value="CBM11"/>
</dbReference>
<evidence type="ECO:0000256" key="6">
    <source>
        <dbReference type="SAM" id="Phobius"/>
    </source>
</evidence>
<evidence type="ECO:0000256" key="3">
    <source>
        <dbReference type="ARBA" id="ARBA00023295"/>
    </source>
</evidence>
<gene>
    <name evidence="8" type="ORF">Tam10B_1809</name>
</gene>
<name>A0A229VX24_9BIFI</name>
<keyword evidence="2 4" id="KW-0378">Hydrolase</keyword>
<feature type="domain" description="GH26" evidence="7">
    <location>
        <begin position="68"/>
        <end position="424"/>
    </location>
</feature>
<dbReference type="InterPro" id="IPR013783">
    <property type="entry name" value="Ig-like_fold"/>
</dbReference>
<evidence type="ECO:0000256" key="4">
    <source>
        <dbReference type="PROSITE-ProRule" id="PRU01100"/>
    </source>
</evidence>
<proteinExistence type="inferred from homology"/>
<evidence type="ECO:0000313" key="8">
    <source>
        <dbReference type="EMBL" id="OXM99959.1"/>
    </source>
</evidence>
<dbReference type="AlphaFoldDB" id="A0A229VX24"/>
<accession>A0A229VX24</accession>
<evidence type="ECO:0000256" key="1">
    <source>
        <dbReference type="ARBA" id="ARBA00007754"/>
    </source>
</evidence>
<dbReference type="PROSITE" id="PS51764">
    <property type="entry name" value="GH26"/>
    <property type="match status" value="1"/>
</dbReference>
<comment type="caution">
    <text evidence="8">The sequence shown here is derived from an EMBL/GenBank/DDBJ whole genome shotgun (WGS) entry which is preliminary data.</text>
</comment>
<feature type="compositionally biased region" description="Gly residues" evidence="5">
    <location>
        <begin position="730"/>
        <end position="752"/>
    </location>
</feature>
<keyword evidence="6" id="KW-0472">Membrane</keyword>
<keyword evidence="6" id="KW-0812">Transmembrane</keyword>
<dbReference type="InterPro" id="IPR022790">
    <property type="entry name" value="GH26_dom"/>
</dbReference>
<feature type="compositionally biased region" description="Low complexity" evidence="5">
    <location>
        <begin position="767"/>
        <end position="780"/>
    </location>
</feature>
<dbReference type="GO" id="GO:0030245">
    <property type="term" value="P:cellulose catabolic process"/>
    <property type="evidence" value="ECO:0007669"/>
    <property type="project" value="InterPro"/>
</dbReference>
<evidence type="ECO:0000256" key="2">
    <source>
        <dbReference type="ARBA" id="ARBA00022801"/>
    </source>
</evidence>
<dbReference type="Proteomes" id="UP000215433">
    <property type="component" value="Unassembled WGS sequence"/>
</dbReference>
<evidence type="ECO:0000259" key="7">
    <source>
        <dbReference type="PROSITE" id="PS51764"/>
    </source>
</evidence>
<dbReference type="Gene3D" id="3.20.20.80">
    <property type="entry name" value="Glycosidases"/>
    <property type="match status" value="1"/>
</dbReference>
<dbReference type="SUPFAM" id="SSF51445">
    <property type="entry name" value="(Trans)glycosidases"/>
    <property type="match status" value="1"/>
</dbReference>
<keyword evidence="3 4" id="KW-0326">Glycosidase</keyword>
<reference evidence="8 9" key="1">
    <citation type="submission" date="2017-05" db="EMBL/GenBank/DDBJ databases">
        <title>Bifidobacterium vansinderenii sp. nov.</title>
        <authorList>
            <person name="Lugli G.A."/>
            <person name="Duranti S."/>
            <person name="Mangifesta M."/>
        </authorList>
    </citation>
    <scope>NUCLEOTIDE SEQUENCE [LARGE SCALE GENOMIC DNA]</scope>
    <source>
        <strain evidence="8 9">Tam10B</strain>
    </source>
</reference>
<evidence type="ECO:0000256" key="5">
    <source>
        <dbReference type="SAM" id="MobiDB-lite"/>
    </source>
</evidence>
<dbReference type="EMBL" id="NEWD01000026">
    <property type="protein sequence ID" value="OXM99959.1"/>
    <property type="molecule type" value="Genomic_DNA"/>
</dbReference>
<dbReference type="SUPFAM" id="SSF49785">
    <property type="entry name" value="Galactose-binding domain-like"/>
    <property type="match status" value="1"/>
</dbReference>
<evidence type="ECO:0000313" key="9">
    <source>
        <dbReference type="Proteomes" id="UP000215433"/>
    </source>
</evidence>
<sequence>MIPVMTQPYPNGKTGVRSRLRRITGVLACAGMILTGGVLTMATTATIPTASAAESSSTVAIADHDATAETRALFAKLRDADGSIMTGQQHANDYAVSTDEENQGTGSDIYALTGEYPSVWGMDTLSIYGHESPGVRPNNACDESCQAGNIATLDGKIRQADSLGAMVTLSSHWFNPVSGGGFNDTTRAVDRILPGGTDQSAFNAYLDRIADLANGARRDDGTLIPIVYRPLHENNGSWFWWGATHATSDEYKELYRYIVDYLTEVKDVRNVLFSYSPNGTFGGDLSTYLETYPGDDYVDVLGYDAYDNGDVNDSSAWVADVVKDLAAIARLGREKGKPVAMTEFGRGSNKMIAEDGNDADAQWFTRLLNGITRDADARHIAYMMTWADFGGSGSSYATYIPRKGTALGDDYVRYASDPAIAMASGTTADYTGTYAPTPVAASARIVTPTEGSRSDDGALTVRARVRGTVATKAWFTVNDDDTRHELAADSADGGLYLTGTWQAPAELLVNDKAVLHLAVQTGAGMLTDKTVVVLGERPAQSADVVDDYDGYVDDTDLRASYSVANASSSAISLRANDADARSAGATGANALKIDYDFDKVPGYMGASLVLSGTKDWSAYDHLNLYVESDGSAHKFVVQLQAGGVTFEAYPSLAESGARTVSIPLSDFTTAPWDTANAGAVLDADKLTTVSSFSLYLNDGDQDLDPLPNGKTRPRTGTIVVDSIRWSNGVPGDGGSGNGNGGEDGDVDGGFNGNGSADDNGSEDVVTPKPSDMASPSPSSSNARPGDSSAGQATAKPERPMRTLSRTGIAVSALVVGALAFGGIGLGLRGVRRRG</sequence>
<keyword evidence="9" id="KW-1185">Reference proteome</keyword>
<feature type="active site" description="Nucleophile" evidence="4">
    <location>
        <position position="343"/>
    </location>
</feature>
<dbReference type="PRINTS" id="PR00739">
    <property type="entry name" value="GLHYDRLASE26"/>
</dbReference>